<keyword evidence="1" id="KW-0472">Membrane</keyword>
<gene>
    <name evidence="3" type="ORF">I595_2401</name>
</gene>
<feature type="transmembrane region" description="Helical" evidence="1">
    <location>
        <begin position="196"/>
        <end position="214"/>
    </location>
</feature>
<dbReference type="Proteomes" id="UP000050280">
    <property type="component" value="Unassembled WGS sequence"/>
</dbReference>
<dbReference type="STRING" id="1300341.I595_2401"/>
<dbReference type="EMBL" id="LDJX01000005">
    <property type="protein sequence ID" value="KPM31137.1"/>
    <property type="molecule type" value="Genomic_DNA"/>
</dbReference>
<dbReference type="InterPro" id="IPR007621">
    <property type="entry name" value="TPM_dom"/>
</dbReference>
<evidence type="ECO:0000313" key="4">
    <source>
        <dbReference type="Proteomes" id="UP000050280"/>
    </source>
</evidence>
<keyword evidence="4" id="KW-1185">Reference proteome</keyword>
<keyword evidence="1" id="KW-1133">Transmembrane helix</keyword>
<evidence type="ECO:0000256" key="1">
    <source>
        <dbReference type="SAM" id="Phobius"/>
    </source>
</evidence>
<reference evidence="3 4" key="1">
    <citation type="submission" date="2015-09" db="EMBL/GenBank/DDBJ databases">
        <title>Genome sequence of the marine flavobacterium Croceitalea dokdonensis DOKDO 023 that contains proton- and sodium-pumping rhodopsins.</title>
        <authorList>
            <person name="Kwon S.-K."/>
            <person name="Lee H.K."/>
            <person name="Kwak M.-J."/>
            <person name="Kim J.F."/>
        </authorList>
    </citation>
    <scope>NUCLEOTIDE SEQUENCE [LARGE SCALE GENOMIC DNA]</scope>
    <source>
        <strain evidence="3 4">DOKDO 023</strain>
    </source>
</reference>
<sequence>MQYPKGKEPLPKTPRDGKPWHSWLTFILFFVICSVSGQFTIPKKPALQQNQTSVYDYINLLSVNQKTTLEQKLIRYSDSTSTQIVVLIIDSTKGEDINYLGAQWGQAWGIGQDGKDNGVVVLLAKQDRKIAISTGYGVEASLTDLMSKRIITSIIIPEFKVNNYYGGLDKGADAIFKVLTGQFDETRDFSRKKMPFEAYLPFIIFLVIFFILMSKNKRGGGKGNNRNGRGGRGLDLWDVIILSNMGRGGSSSGGFGGGSFGGGGFGGGFGGGGFGGGGASGGW</sequence>
<dbReference type="Pfam" id="PF04536">
    <property type="entry name" value="TPM_phosphatase"/>
    <property type="match status" value="1"/>
</dbReference>
<dbReference type="PATRIC" id="fig|1300341.3.peg.2568"/>
<organism evidence="3 4">
    <name type="scientific">Croceitalea dokdonensis DOKDO 023</name>
    <dbReference type="NCBI Taxonomy" id="1300341"/>
    <lineage>
        <taxon>Bacteria</taxon>
        <taxon>Pseudomonadati</taxon>
        <taxon>Bacteroidota</taxon>
        <taxon>Flavobacteriia</taxon>
        <taxon>Flavobacteriales</taxon>
        <taxon>Flavobacteriaceae</taxon>
        <taxon>Croceitalea</taxon>
    </lineage>
</organism>
<proteinExistence type="predicted"/>
<feature type="domain" description="TPM" evidence="2">
    <location>
        <begin position="54"/>
        <end position="177"/>
    </location>
</feature>
<protein>
    <submittedName>
        <fullName evidence="3">Beta-propeller domain-containing protein, methanol dehydrogenase</fullName>
    </submittedName>
</protein>
<dbReference type="PANTHER" id="PTHR30373">
    <property type="entry name" value="UPF0603 PROTEIN YGCG"/>
    <property type="match status" value="1"/>
</dbReference>
<evidence type="ECO:0000313" key="3">
    <source>
        <dbReference type="EMBL" id="KPM31137.1"/>
    </source>
</evidence>
<dbReference type="PANTHER" id="PTHR30373:SF2">
    <property type="entry name" value="UPF0603 PROTEIN YGCG"/>
    <property type="match status" value="1"/>
</dbReference>
<comment type="caution">
    <text evidence="3">The sequence shown here is derived from an EMBL/GenBank/DDBJ whole genome shotgun (WGS) entry which is preliminary data.</text>
</comment>
<dbReference type="AlphaFoldDB" id="A0A0P7AGN6"/>
<name>A0A0P7AGN6_9FLAO</name>
<dbReference type="RefSeq" id="WP_083467579.1">
    <property type="nucleotide sequence ID" value="NZ_LDJX01000005.1"/>
</dbReference>
<dbReference type="OrthoDB" id="9810918at2"/>
<accession>A0A0P7AGN6</accession>
<keyword evidence="1" id="KW-0812">Transmembrane</keyword>
<dbReference type="Gene3D" id="3.10.310.50">
    <property type="match status" value="1"/>
</dbReference>
<feature type="transmembrane region" description="Helical" evidence="1">
    <location>
        <begin position="20"/>
        <end position="41"/>
    </location>
</feature>
<evidence type="ECO:0000259" key="2">
    <source>
        <dbReference type="Pfam" id="PF04536"/>
    </source>
</evidence>